<name>A0ABW3YLQ9_9ACTN</name>
<organism evidence="1 2">
    <name type="scientific">Micromonospora sonneratiae</name>
    <dbReference type="NCBI Taxonomy" id="1184706"/>
    <lineage>
        <taxon>Bacteria</taxon>
        <taxon>Bacillati</taxon>
        <taxon>Actinomycetota</taxon>
        <taxon>Actinomycetes</taxon>
        <taxon>Micromonosporales</taxon>
        <taxon>Micromonosporaceae</taxon>
        <taxon>Micromonospora</taxon>
    </lineage>
</organism>
<accession>A0ABW3YLQ9</accession>
<sequence>MAPGDATRNIPGDGEVEQRREVTRVALPYVSFRYTYTFASDGLRLWSDSTLRFRSRVEVEESLATSGFTILDVRDAPDRPGREYVFVAQRTH</sequence>
<reference evidence="2" key="1">
    <citation type="journal article" date="2019" name="Int. J. Syst. Evol. Microbiol.">
        <title>The Global Catalogue of Microorganisms (GCM) 10K type strain sequencing project: providing services to taxonomists for standard genome sequencing and annotation.</title>
        <authorList>
            <consortium name="The Broad Institute Genomics Platform"/>
            <consortium name="The Broad Institute Genome Sequencing Center for Infectious Disease"/>
            <person name="Wu L."/>
            <person name="Ma J."/>
        </authorList>
    </citation>
    <scope>NUCLEOTIDE SEQUENCE [LARGE SCALE GENOMIC DNA]</scope>
    <source>
        <strain evidence="2">JCM 31037</strain>
    </source>
</reference>
<proteinExistence type="predicted"/>
<dbReference type="Proteomes" id="UP001597260">
    <property type="component" value="Unassembled WGS sequence"/>
</dbReference>
<protein>
    <submittedName>
        <fullName evidence="1">Uncharacterized protein</fullName>
    </submittedName>
</protein>
<dbReference type="EMBL" id="JBHTMP010000048">
    <property type="protein sequence ID" value="MFD1324441.1"/>
    <property type="molecule type" value="Genomic_DNA"/>
</dbReference>
<gene>
    <name evidence="1" type="ORF">ACFQ4H_25460</name>
</gene>
<comment type="caution">
    <text evidence="1">The sequence shown here is derived from an EMBL/GenBank/DDBJ whole genome shotgun (WGS) entry which is preliminary data.</text>
</comment>
<evidence type="ECO:0000313" key="2">
    <source>
        <dbReference type="Proteomes" id="UP001597260"/>
    </source>
</evidence>
<keyword evidence="2" id="KW-1185">Reference proteome</keyword>
<evidence type="ECO:0000313" key="1">
    <source>
        <dbReference type="EMBL" id="MFD1324441.1"/>
    </source>
</evidence>